<reference evidence="1" key="1">
    <citation type="submission" date="2020-05" db="EMBL/GenBank/DDBJ databases">
        <title>Large-scale comparative analyses of tick genomes elucidate their genetic diversity and vector capacities.</title>
        <authorList>
            <person name="Jia N."/>
            <person name="Wang J."/>
            <person name="Shi W."/>
            <person name="Du L."/>
            <person name="Sun Y."/>
            <person name="Zhan W."/>
            <person name="Jiang J."/>
            <person name="Wang Q."/>
            <person name="Zhang B."/>
            <person name="Ji P."/>
            <person name="Sakyi L.B."/>
            <person name="Cui X."/>
            <person name="Yuan T."/>
            <person name="Jiang B."/>
            <person name="Yang W."/>
            <person name="Lam T.T.-Y."/>
            <person name="Chang Q."/>
            <person name="Ding S."/>
            <person name="Wang X."/>
            <person name="Zhu J."/>
            <person name="Ruan X."/>
            <person name="Zhao L."/>
            <person name="Wei J."/>
            <person name="Que T."/>
            <person name="Du C."/>
            <person name="Cheng J."/>
            <person name="Dai P."/>
            <person name="Han X."/>
            <person name="Huang E."/>
            <person name="Gao Y."/>
            <person name="Liu J."/>
            <person name="Shao H."/>
            <person name="Ye R."/>
            <person name="Li L."/>
            <person name="Wei W."/>
            <person name="Wang X."/>
            <person name="Wang C."/>
            <person name="Yang T."/>
            <person name="Huo Q."/>
            <person name="Li W."/>
            <person name="Guo W."/>
            <person name="Chen H."/>
            <person name="Zhou L."/>
            <person name="Ni X."/>
            <person name="Tian J."/>
            <person name="Zhou Y."/>
            <person name="Sheng Y."/>
            <person name="Liu T."/>
            <person name="Pan Y."/>
            <person name="Xia L."/>
            <person name="Li J."/>
            <person name="Zhao F."/>
            <person name="Cao W."/>
        </authorList>
    </citation>
    <scope>NUCLEOTIDE SEQUENCE</scope>
    <source>
        <strain evidence="1">Hyas-2018</strain>
    </source>
</reference>
<organism evidence="1 2">
    <name type="scientific">Hyalomma asiaticum</name>
    <name type="common">Tick</name>
    <dbReference type="NCBI Taxonomy" id="266040"/>
    <lineage>
        <taxon>Eukaryota</taxon>
        <taxon>Metazoa</taxon>
        <taxon>Ecdysozoa</taxon>
        <taxon>Arthropoda</taxon>
        <taxon>Chelicerata</taxon>
        <taxon>Arachnida</taxon>
        <taxon>Acari</taxon>
        <taxon>Parasitiformes</taxon>
        <taxon>Ixodida</taxon>
        <taxon>Ixodoidea</taxon>
        <taxon>Ixodidae</taxon>
        <taxon>Hyalomminae</taxon>
        <taxon>Hyalomma</taxon>
    </lineage>
</organism>
<sequence>MTLEVATGGREQGVCRRRSSFASGGLRDTSGRTNAWRGCARKRDAAPPSPGRERFPSRPRTGACHLGFALRAPRYISSSRPPIRLAADGSISVDLCCREATRGCASFRSPHSAYEWPARWRPCCAYLVARCLEAPSCGHSAFCRSAVCCGSATEELARPAAGEGGLPLSQAGEGASWRRRRRCQGRRQRRGPSVPQRRPSGEPWGWLRSPPRSRAMVEPYVGGALHPAAWDWPPGAPLCCAAYSPRCFIIQKVRSQPRSLCGPRGRRAALPDGSPAPAASRRGWRGNAVAALCPAHHDRFTLPEFCRAARTRATGGLPPRPGLLSHVNPPSAPLSPHLCRAADKAAVCARIARLRPAQQVLFSRCPSRRRDVWLCVFSSGELVYFGAARSVAPLAERPVRCVCMCVLW</sequence>
<keyword evidence="2" id="KW-1185">Reference proteome</keyword>
<dbReference type="Proteomes" id="UP000821845">
    <property type="component" value="Chromosome 2"/>
</dbReference>
<accession>A0ACB7SY98</accession>
<comment type="caution">
    <text evidence="1">The sequence shown here is derived from an EMBL/GenBank/DDBJ whole genome shotgun (WGS) entry which is preliminary data.</text>
</comment>
<dbReference type="EMBL" id="CM023482">
    <property type="protein sequence ID" value="KAH6939027.1"/>
    <property type="molecule type" value="Genomic_DNA"/>
</dbReference>
<evidence type="ECO:0000313" key="2">
    <source>
        <dbReference type="Proteomes" id="UP000821845"/>
    </source>
</evidence>
<proteinExistence type="predicted"/>
<gene>
    <name evidence="1" type="ORF">HPB50_015615</name>
</gene>
<evidence type="ECO:0000313" key="1">
    <source>
        <dbReference type="EMBL" id="KAH6939027.1"/>
    </source>
</evidence>
<name>A0ACB7SY98_HYAAI</name>
<protein>
    <submittedName>
        <fullName evidence="1">Uncharacterized protein</fullName>
    </submittedName>
</protein>